<keyword evidence="2" id="KW-1185">Reference proteome</keyword>
<dbReference type="AlphaFoldDB" id="A0A7W6WLP4"/>
<dbReference type="EMBL" id="JACIGI010000018">
    <property type="protein sequence ID" value="MBB4286622.1"/>
    <property type="molecule type" value="Genomic_DNA"/>
</dbReference>
<comment type="caution">
    <text evidence="1">The sequence shown here is derived from an EMBL/GenBank/DDBJ whole genome shotgun (WGS) entry which is preliminary data.</text>
</comment>
<evidence type="ECO:0008006" key="3">
    <source>
        <dbReference type="Google" id="ProtNLM"/>
    </source>
</evidence>
<sequence length="63" mass="7051">MAAPDLDDPVPSPCVSVCKLDMATRLCLGCRRHIDEIRLWTKMTAAEKRAVWARLEERAAADP</sequence>
<dbReference type="PANTHER" id="PTHR35175:SF2">
    <property type="entry name" value="DUF1289 DOMAIN-CONTAINING PROTEIN"/>
    <property type="match status" value="1"/>
</dbReference>
<dbReference type="PANTHER" id="PTHR35175">
    <property type="entry name" value="DUF1289 DOMAIN-CONTAINING PROTEIN"/>
    <property type="match status" value="1"/>
</dbReference>
<evidence type="ECO:0000313" key="1">
    <source>
        <dbReference type="EMBL" id="MBB4286622.1"/>
    </source>
</evidence>
<proteinExistence type="predicted"/>
<name>A0A7W6WLP4_9PROT</name>
<evidence type="ECO:0000313" key="2">
    <source>
        <dbReference type="Proteomes" id="UP000555728"/>
    </source>
</evidence>
<gene>
    <name evidence="1" type="ORF">GGD88_002356</name>
</gene>
<organism evidence="1 2">
    <name type="scientific">Roseospira goensis</name>
    <dbReference type="NCBI Taxonomy" id="391922"/>
    <lineage>
        <taxon>Bacteria</taxon>
        <taxon>Pseudomonadati</taxon>
        <taxon>Pseudomonadota</taxon>
        <taxon>Alphaproteobacteria</taxon>
        <taxon>Rhodospirillales</taxon>
        <taxon>Rhodospirillaceae</taxon>
        <taxon>Roseospira</taxon>
    </lineage>
</organism>
<accession>A0A7W6WLP4</accession>
<dbReference type="Pfam" id="PF06945">
    <property type="entry name" value="DUF1289"/>
    <property type="match status" value="1"/>
</dbReference>
<reference evidence="1 2" key="1">
    <citation type="submission" date="2020-08" db="EMBL/GenBank/DDBJ databases">
        <title>Genome sequencing of Purple Non-Sulfur Bacteria from various extreme environments.</title>
        <authorList>
            <person name="Mayer M."/>
        </authorList>
    </citation>
    <scope>NUCLEOTIDE SEQUENCE [LARGE SCALE GENOMIC DNA]</scope>
    <source>
        <strain evidence="1 2">JA135</strain>
    </source>
</reference>
<protein>
    <recommendedName>
        <fullName evidence="3">DUF1289 domain-containing protein</fullName>
    </recommendedName>
</protein>
<dbReference type="InterPro" id="IPR010710">
    <property type="entry name" value="DUF1289"/>
</dbReference>
<dbReference type="Proteomes" id="UP000555728">
    <property type="component" value="Unassembled WGS sequence"/>
</dbReference>
<dbReference type="RefSeq" id="WP_184435626.1">
    <property type="nucleotide sequence ID" value="NZ_JACIGI010000018.1"/>
</dbReference>